<evidence type="ECO:0000313" key="5">
    <source>
        <dbReference type="EMBL" id="CCF44104.1"/>
    </source>
</evidence>
<dbReference type="EMBL" id="LTAN01000010">
    <property type="protein sequence ID" value="OBR02674.1"/>
    <property type="molecule type" value="Genomic_DNA"/>
</dbReference>
<dbReference type="PROSITE" id="PS50048">
    <property type="entry name" value="ZN2_CY6_FUNGAL_2"/>
    <property type="match status" value="1"/>
</dbReference>
<evidence type="ECO:0000313" key="6">
    <source>
        <dbReference type="EMBL" id="OBR02674.1"/>
    </source>
</evidence>
<dbReference type="Pfam" id="PF00172">
    <property type="entry name" value="Zn_clus"/>
    <property type="match status" value="1"/>
</dbReference>
<dbReference type="VEuPathDB" id="FungiDB:CH63R_13900"/>
<evidence type="ECO:0000256" key="3">
    <source>
        <dbReference type="SAM" id="MobiDB-lite"/>
    </source>
</evidence>
<proteinExistence type="predicted"/>
<protein>
    <submittedName>
        <fullName evidence="6">C6 transcription factor</fullName>
    </submittedName>
</protein>
<keyword evidence="2" id="KW-0539">Nucleus</keyword>
<reference evidence="8" key="4">
    <citation type="journal article" date="2017" name="BMC Genomics">
        <title>Gapless genome assembly of Colletotrichum higginsianum reveals chromosome structure and association of transposable elements with secondary metabolite gene clusters.</title>
        <authorList>
            <person name="Dallery J.-F."/>
            <person name="Lapalu N."/>
            <person name="Zampounis A."/>
            <person name="Pigne S."/>
            <person name="Luyten I."/>
            <person name="Amselem J."/>
            <person name="Wittenberg A.H.J."/>
            <person name="Zhou S."/>
            <person name="de Queiroz M.V."/>
            <person name="Robin G.P."/>
            <person name="Auger A."/>
            <person name="Hainaut M."/>
            <person name="Henrissat B."/>
            <person name="Kim K.-T."/>
            <person name="Lee Y.-H."/>
            <person name="Lespinet O."/>
            <person name="Schwartz D.C."/>
            <person name="Thon M.R."/>
            <person name="O'Connell R.J."/>
        </authorList>
    </citation>
    <scope>NUCLEOTIDE SEQUENCE [LARGE SCALE GENOMIC DNA]</scope>
    <source>
        <strain evidence="8">IMI 349063</strain>
    </source>
</reference>
<dbReference type="PANTHER" id="PTHR37534">
    <property type="entry name" value="TRANSCRIPTIONAL ACTIVATOR PROTEIN UGA3"/>
    <property type="match status" value="1"/>
</dbReference>
<dbReference type="Gene3D" id="4.10.240.10">
    <property type="entry name" value="Zn(2)-C6 fungal-type DNA-binding domain"/>
    <property type="match status" value="1"/>
</dbReference>
<dbReference type="PROSITE" id="PS00463">
    <property type="entry name" value="ZN2_CY6_FUNGAL_1"/>
    <property type="match status" value="1"/>
</dbReference>
<dbReference type="RefSeq" id="XP_018151192.1">
    <property type="nucleotide sequence ID" value="XM_018308874.1"/>
</dbReference>
<dbReference type="HOGENOM" id="CLU_019313_1_1_1"/>
<evidence type="ECO:0000313" key="7">
    <source>
        <dbReference type="Proteomes" id="UP000007174"/>
    </source>
</evidence>
<dbReference type="GO" id="GO:0000981">
    <property type="term" value="F:DNA-binding transcription factor activity, RNA polymerase II-specific"/>
    <property type="evidence" value="ECO:0007669"/>
    <property type="project" value="InterPro"/>
</dbReference>
<evidence type="ECO:0000256" key="2">
    <source>
        <dbReference type="ARBA" id="ARBA00023242"/>
    </source>
</evidence>
<evidence type="ECO:0000256" key="1">
    <source>
        <dbReference type="ARBA" id="ARBA00004123"/>
    </source>
</evidence>
<dbReference type="eggNOG" id="ENOG502RX7Y">
    <property type="taxonomic scope" value="Eukaryota"/>
</dbReference>
<dbReference type="EMBL" id="CACQ02006623">
    <property type="protein sequence ID" value="CCF44104.1"/>
    <property type="molecule type" value="Genomic_DNA"/>
</dbReference>
<gene>
    <name evidence="5" type="ORF">CH063_03243</name>
    <name evidence="6" type="ORF">CH63R_13900</name>
</gene>
<dbReference type="Proteomes" id="UP000092177">
    <property type="component" value="Chromosome 10"/>
</dbReference>
<sequence>MPRETASCWTCRLRHKKCDESMPVCNVCAALEITCYPNQPTPDWIDGGTRQQAMADQLKTEVTRSAKLRRARRIVQRIVGSTQDIPSDMFPPSLSVAVSREIPSRPITATISNETENPARNKTTSRRRSGTEPLPGTPTDRWSLVPKQPETESASPSATTLPTEVEQAFIMSYLDYMFPALFPFYNPSTLEGGRSWVLVLTLANKSLSHAATSLSSHFFAVVPVQRRKERPACVSLVEQELYSQTSTAMRKAQQDVKEVTRRGVHGDLITSVRLVDSVVHLLFLEVSLGNSENWIIHLDAGVNLLEDILDKQAIELGSSKWTSVCKEVGRLAYPSLESPPLWPVWTVDQAAFRFSVAALVMQDLMASMSLSRTPRLRVYYDGILADETVPEESPDRDCRLRLQSFIGCQNWAVVLIADVVVLDAWKRDMHDRGMLSNLELFKRGAELETRFRDGLARVSASGPKTRDHRPPWLADPDRAEEEAKACVVVTQIWAQAGLVYLHVVLSGWQPANLEISESIDQIIGLMNKLAKAKWVHTLAWPLCVTGCLAKREQETTVQRMFDLMGDFAMFGSTRLAREVVETVWEHRKHITTENWDFAACLKILGRRVLLG</sequence>
<dbReference type="CDD" id="cd00067">
    <property type="entry name" value="GAL4"/>
    <property type="match status" value="1"/>
</dbReference>
<dbReference type="SMART" id="SM00066">
    <property type="entry name" value="GAL4"/>
    <property type="match status" value="1"/>
</dbReference>
<comment type="subcellular location">
    <subcellularLocation>
        <location evidence="1">Nucleus</location>
    </subcellularLocation>
</comment>
<dbReference type="PANTHER" id="PTHR37534:SF20">
    <property type="entry name" value="PRO1A C6 ZINK-FINGER PROTEIN"/>
    <property type="match status" value="1"/>
</dbReference>
<evidence type="ECO:0000259" key="4">
    <source>
        <dbReference type="PROSITE" id="PS50048"/>
    </source>
</evidence>
<dbReference type="AlphaFoldDB" id="H1VV45"/>
<dbReference type="Proteomes" id="UP000007174">
    <property type="component" value="Unassembled WGS sequence"/>
</dbReference>
<reference evidence="6" key="3">
    <citation type="submission" date="2016-02" db="EMBL/GenBank/DDBJ databases">
        <title>Resequencing and annotation of the Colletotrichum higginsianum genome.</title>
        <authorList>
            <person name="O'Connell R."/>
            <person name="Zambounis A."/>
            <person name="Thon M."/>
            <person name="Dallery J.-F."/>
        </authorList>
    </citation>
    <scope>NUCLEOTIDE SEQUENCE [LARGE SCALE GENOMIC DNA]</scope>
    <source>
        <strain evidence="6">IMI 349063</strain>
    </source>
</reference>
<dbReference type="GO" id="GO:0008270">
    <property type="term" value="F:zinc ion binding"/>
    <property type="evidence" value="ECO:0007669"/>
    <property type="project" value="InterPro"/>
</dbReference>
<dbReference type="InterPro" id="IPR036864">
    <property type="entry name" value="Zn2-C6_fun-type_DNA-bd_sf"/>
</dbReference>
<dbReference type="Pfam" id="PF11951">
    <property type="entry name" value="Fungal_trans_2"/>
    <property type="match status" value="1"/>
</dbReference>
<feature type="domain" description="Zn(2)-C6 fungal-type" evidence="4">
    <location>
        <begin position="7"/>
        <end position="35"/>
    </location>
</feature>
<accession>H1VV45</accession>
<dbReference type="OrthoDB" id="5213892at2759"/>
<dbReference type="GeneID" id="28872981"/>
<feature type="compositionally biased region" description="Polar residues" evidence="3">
    <location>
        <begin position="107"/>
        <end position="122"/>
    </location>
</feature>
<keyword evidence="8" id="KW-1185">Reference proteome</keyword>
<dbReference type="KEGG" id="chig:CH63R_13900"/>
<dbReference type="SUPFAM" id="SSF57701">
    <property type="entry name" value="Zn2/Cys6 DNA-binding domain"/>
    <property type="match status" value="1"/>
</dbReference>
<reference evidence="5" key="1">
    <citation type="submission" date="2011-12" db="EMBL/GenBank/DDBJ databases">
        <title>The genome sequence of Colletotrichum higginsianum IMI 34906.</title>
        <authorList>
            <person name="Ma L.-J."/>
            <person name="O'Connell R."/>
            <person name="van Themaat E.V.L."/>
            <person name="Stueber K."/>
            <person name="Young S.K."/>
            <person name="Zeng Q."/>
            <person name="Gargeya S."/>
            <person name="Fitzgerald M."/>
            <person name="Haas B."/>
            <person name="Abouelleil A."/>
            <person name="Alvarado L."/>
            <person name="Arachchi H.M."/>
            <person name="Berlin A."/>
            <person name="Chapman S.B."/>
            <person name="Gearin G."/>
            <person name="Goldberg J."/>
            <person name="Griggs A."/>
            <person name="Gujja S."/>
            <person name="Hansen M."/>
            <person name="Heiman D."/>
            <person name="Howarth C."/>
            <person name="Larimer J."/>
            <person name="Lui A."/>
            <person name="MacDonald P.J.P."/>
            <person name="McCowen C."/>
            <person name="Montmayeur A."/>
            <person name="Murphy C."/>
            <person name="Neiman D."/>
            <person name="Pearson M."/>
            <person name="Priest M."/>
            <person name="Roberts A."/>
            <person name="Saif S."/>
            <person name="Shea T."/>
            <person name="Sisk P."/>
            <person name="Stolte C."/>
            <person name="Sykes S."/>
            <person name="Wortman J."/>
            <person name="Nusbaum C."/>
            <person name="Birren B."/>
        </authorList>
    </citation>
    <scope>NUCLEOTIDE SEQUENCE</scope>
    <source>
        <strain evidence="5">IMI 349063</strain>
    </source>
</reference>
<reference evidence="7" key="2">
    <citation type="journal article" date="2012" name="Nat. Genet.">
        <title>Lifestyle transitions in plant pathogenic Colletotrichum fungi deciphered by genome and transcriptome analyses.</title>
        <authorList>
            <person name="O'Connell R.J."/>
            <person name="Thon M.R."/>
            <person name="Hacquard S."/>
            <person name="Amyotte S.G."/>
            <person name="Kleemann J."/>
            <person name="Torres M.F."/>
            <person name="Damm U."/>
            <person name="Buiate E.A."/>
            <person name="Epstein L."/>
            <person name="Alkan N."/>
            <person name="Altmueller J."/>
            <person name="Alvarado-Balderrama L."/>
            <person name="Bauser C.A."/>
            <person name="Becker C."/>
            <person name="Birren B.W."/>
            <person name="Chen Z."/>
            <person name="Choi J."/>
            <person name="Crouch J.A."/>
            <person name="Duvick J.P."/>
            <person name="Farman M.A."/>
            <person name="Gan P."/>
            <person name="Heiman D."/>
            <person name="Henrissat B."/>
            <person name="Howard R.J."/>
            <person name="Kabbage M."/>
            <person name="Koch C."/>
            <person name="Kracher B."/>
            <person name="Kubo Y."/>
            <person name="Law A.D."/>
            <person name="Lebrun M.-H."/>
            <person name="Lee Y.-H."/>
            <person name="Miyara I."/>
            <person name="Moore N."/>
            <person name="Neumann U."/>
            <person name="Nordstroem K."/>
            <person name="Panaccione D.G."/>
            <person name="Panstruga R."/>
            <person name="Place M."/>
            <person name="Proctor R.H."/>
            <person name="Prusky D."/>
            <person name="Rech G."/>
            <person name="Reinhardt R."/>
            <person name="Rollins J.A."/>
            <person name="Rounsley S."/>
            <person name="Schardl C.L."/>
            <person name="Schwartz D.C."/>
            <person name="Shenoy N."/>
            <person name="Shirasu K."/>
            <person name="Sikhakolli U.R."/>
            <person name="Stueber K."/>
            <person name="Sukno S.A."/>
            <person name="Sweigard J.A."/>
            <person name="Takano Y."/>
            <person name="Takahara H."/>
            <person name="Trail F."/>
            <person name="van der Does H.C."/>
            <person name="Voll L.M."/>
            <person name="Will I."/>
            <person name="Young S."/>
            <person name="Zeng Q."/>
            <person name="Zhang J."/>
            <person name="Zhou S."/>
            <person name="Dickman M.B."/>
            <person name="Schulze-Lefert P."/>
            <person name="Ver Loren van Themaat E."/>
            <person name="Ma L.-J."/>
            <person name="Vaillancourt L.J."/>
        </authorList>
    </citation>
    <scope>NUCLEOTIDE SEQUENCE [LARGE SCALE GENOMIC DNA]</scope>
    <source>
        <strain evidence="7">IMI 349063</strain>
    </source>
</reference>
<feature type="compositionally biased region" description="Polar residues" evidence="3">
    <location>
        <begin position="151"/>
        <end position="160"/>
    </location>
</feature>
<organism evidence="5 7">
    <name type="scientific">Colletotrichum higginsianum (strain IMI 349063)</name>
    <name type="common">Crucifer anthracnose fungus</name>
    <dbReference type="NCBI Taxonomy" id="759273"/>
    <lineage>
        <taxon>Eukaryota</taxon>
        <taxon>Fungi</taxon>
        <taxon>Dikarya</taxon>
        <taxon>Ascomycota</taxon>
        <taxon>Pezizomycotina</taxon>
        <taxon>Sordariomycetes</taxon>
        <taxon>Hypocreomycetidae</taxon>
        <taxon>Glomerellales</taxon>
        <taxon>Glomerellaceae</taxon>
        <taxon>Colletotrichum</taxon>
        <taxon>Colletotrichum destructivum species complex</taxon>
    </lineage>
</organism>
<name>H1VV45_COLHI</name>
<evidence type="ECO:0000313" key="8">
    <source>
        <dbReference type="Proteomes" id="UP000092177"/>
    </source>
</evidence>
<dbReference type="STRING" id="759273.H1VV45"/>
<feature type="region of interest" description="Disordered" evidence="3">
    <location>
        <begin position="105"/>
        <end position="160"/>
    </location>
</feature>
<dbReference type="GO" id="GO:0005634">
    <property type="term" value="C:nucleus"/>
    <property type="evidence" value="ECO:0007669"/>
    <property type="project" value="UniProtKB-SubCell"/>
</dbReference>
<dbReference type="InterPro" id="IPR001138">
    <property type="entry name" value="Zn2Cys6_DnaBD"/>
</dbReference>
<dbReference type="InterPro" id="IPR021858">
    <property type="entry name" value="Fun_TF"/>
</dbReference>